<dbReference type="PANTHER" id="PTHR43649:SF29">
    <property type="entry name" value="OSMOPROTECTIVE COMPOUNDS-BINDING PROTEIN GGTB"/>
    <property type="match status" value="1"/>
</dbReference>
<feature type="chain" id="PRO_5045848904" evidence="4">
    <location>
        <begin position="25"/>
        <end position="408"/>
    </location>
</feature>
<comment type="caution">
    <text evidence="5">The sequence shown here is derived from an EMBL/GenBank/DDBJ whole genome shotgun (WGS) entry which is preliminary data.</text>
</comment>
<sequence length="408" mass="46139">MKKTIKTIALAGAMSALLATGAMARTLIVNSDQVDPAPKAAFAELLERFKAENPDIDVQWNDFEKEGYKTAIRGWLASSPPDIAFWYAGERMKFFVDRGLFADVSDIWQENNMLEDFASVVPAMSVDGKQYGVPFSYYQWGIYYNKDVFDRYGLSEPSTWDEFMAVNATLKENGVTPITIGTRFLWTAAGWFDYLNLRVNGLDYHIDLMEGKIPYDDAGVREVFNYWGELVNNGYFIENHAAYTWQEAQPFLFNGEAAMYLMGNFLTPNFPDGVEFGFFPFPQINPEIGMYEDAPLDTIHMPTGAKNKEEARLFLEFVARADNQALLNGRLNQLAPNSKAEVAGDAFLQDGARMLAAADGTAQFYDRDTLPEMASVGMQGFQEFMVNPDRLDAILTRLERTRARIYRD</sequence>
<accession>A0ABV7ZUW7</accession>
<evidence type="ECO:0000256" key="3">
    <source>
        <dbReference type="ARBA" id="ARBA00022448"/>
    </source>
</evidence>
<dbReference type="RefSeq" id="WP_380693657.1">
    <property type="nucleotide sequence ID" value="NZ_JBHRYR010000002.1"/>
</dbReference>
<comment type="subcellular location">
    <subcellularLocation>
        <location evidence="1">Periplasm</location>
    </subcellularLocation>
</comment>
<evidence type="ECO:0000256" key="4">
    <source>
        <dbReference type="SAM" id="SignalP"/>
    </source>
</evidence>
<organism evidence="5 6">
    <name type="scientific">Saccharospirillum mangrovi</name>
    <dbReference type="NCBI Taxonomy" id="2161747"/>
    <lineage>
        <taxon>Bacteria</taxon>
        <taxon>Pseudomonadati</taxon>
        <taxon>Pseudomonadota</taxon>
        <taxon>Gammaproteobacteria</taxon>
        <taxon>Oceanospirillales</taxon>
        <taxon>Saccharospirillaceae</taxon>
        <taxon>Saccharospirillum</taxon>
    </lineage>
</organism>
<gene>
    <name evidence="5" type="ORF">ACFOOG_04095</name>
</gene>
<keyword evidence="3" id="KW-0813">Transport</keyword>
<feature type="signal peptide" evidence="4">
    <location>
        <begin position="1"/>
        <end position="24"/>
    </location>
</feature>
<protein>
    <submittedName>
        <fullName evidence="5">ABC transporter substrate-binding protein</fullName>
    </submittedName>
</protein>
<evidence type="ECO:0000256" key="1">
    <source>
        <dbReference type="ARBA" id="ARBA00004418"/>
    </source>
</evidence>
<dbReference type="InterPro" id="IPR006059">
    <property type="entry name" value="SBP"/>
</dbReference>
<dbReference type="Gene3D" id="3.40.190.10">
    <property type="entry name" value="Periplasmic binding protein-like II"/>
    <property type="match status" value="2"/>
</dbReference>
<comment type="similarity">
    <text evidence="2">Belongs to the bacterial solute-binding protein 1 family.</text>
</comment>
<proteinExistence type="inferred from homology"/>
<evidence type="ECO:0000313" key="5">
    <source>
        <dbReference type="EMBL" id="MFC3852009.1"/>
    </source>
</evidence>
<dbReference type="Proteomes" id="UP001595617">
    <property type="component" value="Unassembled WGS sequence"/>
</dbReference>
<keyword evidence="6" id="KW-1185">Reference proteome</keyword>
<dbReference type="EMBL" id="JBHRYR010000002">
    <property type="protein sequence ID" value="MFC3852009.1"/>
    <property type="molecule type" value="Genomic_DNA"/>
</dbReference>
<dbReference type="InterPro" id="IPR050490">
    <property type="entry name" value="Bact_solute-bd_prot1"/>
</dbReference>
<dbReference type="Pfam" id="PF01547">
    <property type="entry name" value="SBP_bac_1"/>
    <property type="match status" value="1"/>
</dbReference>
<reference evidence="6" key="1">
    <citation type="journal article" date="2019" name="Int. J. Syst. Evol. Microbiol.">
        <title>The Global Catalogue of Microorganisms (GCM) 10K type strain sequencing project: providing services to taxonomists for standard genome sequencing and annotation.</title>
        <authorList>
            <consortium name="The Broad Institute Genomics Platform"/>
            <consortium name="The Broad Institute Genome Sequencing Center for Infectious Disease"/>
            <person name="Wu L."/>
            <person name="Ma J."/>
        </authorList>
    </citation>
    <scope>NUCLEOTIDE SEQUENCE [LARGE SCALE GENOMIC DNA]</scope>
    <source>
        <strain evidence="6">IBRC 10765</strain>
    </source>
</reference>
<keyword evidence="4" id="KW-0732">Signal</keyword>
<evidence type="ECO:0000313" key="6">
    <source>
        <dbReference type="Proteomes" id="UP001595617"/>
    </source>
</evidence>
<name>A0ABV7ZUW7_9GAMM</name>
<dbReference type="SUPFAM" id="SSF53850">
    <property type="entry name" value="Periplasmic binding protein-like II"/>
    <property type="match status" value="1"/>
</dbReference>
<evidence type="ECO:0000256" key="2">
    <source>
        <dbReference type="ARBA" id="ARBA00008520"/>
    </source>
</evidence>
<dbReference type="PANTHER" id="PTHR43649">
    <property type="entry name" value="ARABINOSE-BINDING PROTEIN-RELATED"/>
    <property type="match status" value="1"/>
</dbReference>